<keyword evidence="2" id="KW-0853">WD repeat</keyword>
<dbReference type="GO" id="GO:0070971">
    <property type="term" value="C:endoplasmic reticulum exit site"/>
    <property type="evidence" value="ECO:0007669"/>
    <property type="project" value="TreeGrafter"/>
</dbReference>
<keyword evidence="3" id="KW-0677">Repeat</keyword>
<keyword evidence="1" id="KW-0813">Transport</keyword>
<dbReference type="OrthoDB" id="542917at2759"/>
<dbReference type="SUPFAM" id="SSF47938">
    <property type="entry name" value="Functional domain of the splicing factor Prp18"/>
    <property type="match status" value="1"/>
</dbReference>
<keyword evidence="8" id="KW-1185">Reference proteome</keyword>
<gene>
    <name evidence="7" type="ORF">C1645_732405</name>
</gene>
<reference evidence="7 8" key="1">
    <citation type="submission" date="2018-06" db="EMBL/GenBank/DDBJ databases">
        <title>Comparative genomics reveals the genomic features of Rhizophagus irregularis, R. cerebriforme, R. diaphanum and Gigaspora rosea, and their symbiotic lifestyle signature.</title>
        <authorList>
            <person name="Morin E."/>
            <person name="San Clemente H."/>
            <person name="Chen E.C.H."/>
            <person name="De La Providencia I."/>
            <person name="Hainaut M."/>
            <person name="Kuo A."/>
            <person name="Kohler A."/>
            <person name="Murat C."/>
            <person name="Tang N."/>
            <person name="Roy S."/>
            <person name="Loubradou J."/>
            <person name="Henrissat B."/>
            <person name="Grigoriev I.V."/>
            <person name="Corradi N."/>
            <person name="Roux C."/>
            <person name="Martin F.M."/>
        </authorList>
    </citation>
    <scope>NUCLEOTIDE SEQUENCE [LARGE SCALE GENOMIC DNA]</scope>
    <source>
        <strain evidence="7 8">DAOM 227022</strain>
    </source>
</reference>
<dbReference type="AlphaFoldDB" id="A0A397TJ91"/>
<dbReference type="GO" id="GO:0090110">
    <property type="term" value="P:COPII-coated vesicle cargo loading"/>
    <property type="evidence" value="ECO:0007669"/>
    <property type="project" value="TreeGrafter"/>
</dbReference>
<keyword evidence="4" id="KW-0472">Membrane</keyword>
<dbReference type="GO" id="GO:0005198">
    <property type="term" value="F:structural molecule activity"/>
    <property type="evidence" value="ECO:0007669"/>
    <property type="project" value="TreeGrafter"/>
</dbReference>
<dbReference type="PANTHER" id="PTHR13923">
    <property type="entry name" value="SEC31-RELATED PROTEIN"/>
    <property type="match status" value="1"/>
</dbReference>
<dbReference type="GO" id="GO:0030127">
    <property type="term" value="C:COPII vesicle coat"/>
    <property type="evidence" value="ECO:0007669"/>
    <property type="project" value="TreeGrafter"/>
</dbReference>
<organism evidence="7 8">
    <name type="scientific">Glomus cerebriforme</name>
    <dbReference type="NCBI Taxonomy" id="658196"/>
    <lineage>
        <taxon>Eukaryota</taxon>
        <taxon>Fungi</taxon>
        <taxon>Fungi incertae sedis</taxon>
        <taxon>Mucoromycota</taxon>
        <taxon>Glomeromycotina</taxon>
        <taxon>Glomeromycetes</taxon>
        <taxon>Glomerales</taxon>
        <taxon>Glomeraceae</taxon>
        <taxon>Glomus</taxon>
    </lineage>
</organism>
<evidence type="ECO:0000256" key="5">
    <source>
        <dbReference type="ARBA" id="ARBA00029433"/>
    </source>
</evidence>
<evidence type="ECO:0000256" key="4">
    <source>
        <dbReference type="ARBA" id="ARBA00023136"/>
    </source>
</evidence>
<dbReference type="EMBL" id="QKYT01000029">
    <property type="protein sequence ID" value="RIA97439.1"/>
    <property type="molecule type" value="Genomic_DNA"/>
</dbReference>
<dbReference type="InterPro" id="IPR009917">
    <property type="entry name" value="SRA1/Sec31"/>
</dbReference>
<dbReference type="Proteomes" id="UP000265703">
    <property type="component" value="Unassembled WGS sequence"/>
</dbReference>
<comment type="subcellular location">
    <subcellularLocation>
        <location evidence="5">Endomembrane system</location>
        <topology evidence="5">Peripheral membrane protein</topology>
        <orientation evidence="5">Cytoplasmic side</orientation>
    </subcellularLocation>
</comment>
<sequence>MASTKVATKLTDFRTATITQHWNDPPQKIFNKYEHDHKQLDSSQICSTLQSTLKFCKENAKNSDRKIIIDTEKRLENLYERLEKNEISESALGKLGKLCEYLELNDLNNAITIHENLMITDFDKEGKWLLGIKRLLDLYKKNN</sequence>
<evidence type="ECO:0000313" key="8">
    <source>
        <dbReference type="Proteomes" id="UP000265703"/>
    </source>
</evidence>
<comment type="caution">
    <text evidence="7">The sequence shown here is derived from an EMBL/GenBank/DDBJ whole genome shotgun (WGS) entry which is preliminary data.</text>
</comment>
<dbReference type="InterPro" id="IPR040251">
    <property type="entry name" value="SEC31-like"/>
</dbReference>
<evidence type="ECO:0000259" key="6">
    <source>
        <dbReference type="Pfam" id="PF07304"/>
    </source>
</evidence>
<accession>A0A397TJ91</accession>
<dbReference type="PANTHER" id="PTHR13923:SF11">
    <property type="entry name" value="SECRETORY 31, ISOFORM D"/>
    <property type="match status" value="1"/>
</dbReference>
<evidence type="ECO:0000256" key="3">
    <source>
        <dbReference type="ARBA" id="ARBA00022737"/>
    </source>
</evidence>
<name>A0A397TJ91_9GLOM</name>
<dbReference type="STRING" id="658196.A0A397TJ91"/>
<protein>
    <recommendedName>
        <fullName evidence="6">SRA1/Sec31 domain-containing protein</fullName>
    </recommendedName>
</protein>
<evidence type="ECO:0000313" key="7">
    <source>
        <dbReference type="EMBL" id="RIA97439.1"/>
    </source>
</evidence>
<dbReference type="GO" id="GO:0007029">
    <property type="term" value="P:endoplasmic reticulum organization"/>
    <property type="evidence" value="ECO:0007669"/>
    <property type="project" value="TreeGrafter"/>
</dbReference>
<proteinExistence type="predicted"/>
<evidence type="ECO:0000256" key="1">
    <source>
        <dbReference type="ARBA" id="ARBA00022448"/>
    </source>
</evidence>
<feature type="domain" description="SRA1/Sec31" evidence="6">
    <location>
        <begin position="41"/>
        <end position="136"/>
    </location>
</feature>
<evidence type="ECO:0000256" key="2">
    <source>
        <dbReference type="ARBA" id="ARBA00022574"/>
    </source>
</evidence>
<dbReference type="Gene3D" id="1.20.940.10">
    <property type="entry name" value="Functional domain of the splicing factor Prp18"/>
    <property type="match status" value="1"/>
</dbReference>
<dbReference type="Pfam" id="PF07304">
    <property type="entry name" value="SRA1"/>
    <property type="match status" value="1"/>
</dbReference>